<dbReference type="GO" id="GO:0005524">
    <property type="term" value="F:ATP binding"/>
    <property type="evidence" value="ECO:0007669"/>
    <property type="project" value="UniProtKB-KW"/>
</dbReference>
<evidence type="ECO:0000256" key="2">
    <source>
        <dbReference type="ARBA" id="ARBA00022598"/>
    </source>
</evidence>
<comment type="caution">
    <text evidence="11">The sequence shown here is derived from an EMBL/GenBank/DDBJ whole genome shotgun (WGS) entry which is preliminary data.</text>
</comment>
<protein>
    <submittedName>
        <fullName evidence="11">PET112 family, C terminal region domain-containing protein</fullName>
    </submittedName>
</protein>
<feature type="domain" description="Asn/Gln amidotransferase" evidence="10">
    <location>
        <begin position="487"/>
        <end position="678"/>
    </location>
</feature>
<dbReference type="InterPro" id="IPR017958">
    <property type="entry name" value="Gln-tRNA_amidoTrfase_suB_CS"/>
</dbReference>
<feature type="compositionally biased region" description="Basic and acidic residues" evidence="9">
    <location>
        <begin position="673"/>
        <end position="690"/>
    </location>
</feature>
<feature type="compositionally biased region" description="Basic and acidic residues" evidence="9">
    <location>
        <begin position="231"/>
        <end position="253"/>
    </location>
</feature>
<reference evidence="11 12" key="1">
    <citation type="submission" date="2014-04" db="EMBL/GenBank/DDBJ databases">
        <authorList>
            <person name="Sibley D."/>
            <person name="Venepally P."/>
            <person name="Karamycheva S."/>
            <person name="Hadjithomas M."/>
            <person name="Khan A."/>
            <person name="Brunk B."/>
            <person name="Roos D."/>
            <person name="Caler E."/>
            <person name="Lorenzi H."/>
        </authorList>
    </citation>
    <scope>NUCLEOTIDE SEQUENCE [LARGE SCALE GENOMIC DNA]</scope>
    <source>
        <strain evidence="11 12">MAS</strain>
    </source>
</reference>
<organism evidence="11 12">
    <name type="scientific">Toxoplasma gondii MAS</name>
    <dbReference type="NCBI Taxonomy" id="943118"/>
    <lineage>
        <taxon>Eukaryota</taxon>
        <taxon>Sar</taxon>
        <taxon>Alveolata</taxon>
        <taxon>Apicomplexa</taxon>
        <taxon>Conoidasida</taxon>
        <taxon>Coccidia</taxon>
        <taxon>Eucoccidiorida</taxon>
        <taxon>Eimeriorina</taxon>
        <taxon>Sarcocystidae</taxon>
        <taxon>Toxoplasma</taxon>
    </lineage>
</organism>
<keyword evidence="4" id="KW-0067">ATP-binding</keyword>
<dbReference type="SUPFAM" id="SSF89095">
    <property type="entry name" value="GatB/YqeY motif"/>
    <property type="match status" value="1"/>
</dbReference>
<keyword evidence="3" id="KW-0547">Nucleotide-binding</keyword>
<evidence type="ECO:0000259" key="10">
    <source>
        <dbReference type="SMART" id="SM00845"/>
    </source>
</evidence>
<dbReference type="PANTHER" id="PTHR11659">
    <property type="entry name" value="GLUTAMYL-TRNA GLN AMIDOTRANSFERASE SUBUNIT B MITOCHONDRIAL AND PROKARYOTIC PET112-RELATED"/>
    <property type="match status" value="1"/>
</dbReference>
<dbReference type="InterPro" id="IPR006075">
    <property type="entry name" value="Asn/Gln-tRNA_Trfase_suB/E_cat"/>
</dbReference>
<evidence type="ECO:0000256" key="7">
    <source>
        <dbReference type="ARBA" id="ARBA00047380"/>
    </source>
</evidence>
<evidence type="ECO:0000256" key="6">
    <source>
        <dbReference type="ARBA" id="ARBA00024799"/>
    </source>
</evidence>
<dbReference type="GO" id="GO:0070681">
    <property type="term" value="P:glutaminyl-tRNAGln biosynthesis via transamidation"/>
    <property type="evidence" value="ECO:0007669"/>
    <property type="project" value="TreeGrafter"/>
</dbReference>
<comment type="catalytic activity">
    <reaction evidence="7">
        <text>L-aspartyl-tRNA(Asn) + L-glutamine + ATP + H2O = L-asparaginyl-tRNA(Asn) + L-glutamate + ADP + phosphate + 2 H(+)</text>
        <dbReference type="Rhea" id="RHEA:14513"/>
        <dbReference type="Rhea" id="RHEA-COMP:9674"/>
        <dbReference type="Rhea" id="RHEA-COMP:9677"/>
        <dbReference type="ChEBI" id="CHEBI:15377"/>
        <dbReference type="ChEBI" id="CHEBI:15378"/>
        <dbReference type="ChEBI" id="CHEBI:29985"/>
        <dbReference type="ChEBI" id="CHEBI:30616"/>
        <dbReference type="ChEBI" id="CHEBI:43474"/>
        <dbReference type="ChEBI" id="CHEBI:58359"/>
        <dbReference type="ChEBI" id="CHEBI:78515"/>
        <dbReference type="ChEBI" id="CHEBI:78516"/>
        <dbReference type="ChEBI" id="CHEBI:456216"/>
    </reaction>
</comment>
<dbReference type="Pfam" id="PF02934">
    <property type="entry name" value="GatB_N"/>
    <property type="match status" value="2"/>
</dbReference>
<evidence type="ECO:0000256" key="8">
    <source>
        <dbReference type="ARBA" id="ARBA00047913"/>
    </source>
</evidence>
<feature type="non-terminal residue" evidence="11">
    <location>
        <position position="1"/>
    </location>
</feature>
<dbReference type="GO" id="GO:0050567">
    <property type="term" value="F:glutaminyl-tRNA synthase (glutamine-hydrolyzing) activity"/>
    <property type="evidence" value="ECO:0007669"/>
    <property type="project" value="TreeGrafter"/>
</dbReference>
<comment type="subunit">
    <text evidence="1">Heterotrimer of A, B and C subunits.</text>
</comment>
<dbReference type="InterPro" id="IPR014746">
    <property type="entry name" value="Gln_synth/guanido_kin_cat_dom"/>
</dbReference>
<dbReference type="PROSITE" id="PS01234">
    <property type="entry name" value="GATB"/>
    <property type="match status" value="1"/>
</dbReference>
<dbReference type="InterPro" id="IPR018027">
    <property type="entry name" value="Asn/Gln_amidotransferase"/>
</dbReference>
<feature type="compositionally biased region" description="Basic and acidic residues" evidence="9">
    <location>
        <begin position="521"/>
        <end position="534"/>
    </location>
</feature>
<keyword evidence="5" id="KW-0648">Protein biosynthesis</keyword>
<dbReference type="SUPFAM" id="SSF55931">
    <property type="entry name" value="Glutamine synthetase/guanido kinase"/>
    <property type="match status" value="1"/>
</dbReference>
<dbReference type="InterPro" id="IPR042114">
    <property type="entry name" value="GatB_C_1"/>
</dbReference>
<dbReference type="OrthoDB" id="309342at2759"/>
<name>A0A086QX47_TOXGO</name>
<evidence type="ECO:0000256" key="5">
    <source>
        <dbReference type="ARBA" id="ARBA00022917"/>
    </source>
</evidence>
<dbReference type="Pfam" id="PF02637">
    <property type="entry name" value="GatB_Yqey"/>
    <property type="match status" value="1"/>
</dbReference>
<dbReference type="SMART" id="SM00845">
    <property type="entry name" value="GatB_Yqey"/>
    <property type="match status" value="1"/>
</dbReference>
<dbReference type="VEuPathDB" id="ToxoDB:TGMAS_233838"/>
<feature type="compositionally biased region" description="Basic and acidic residues" evidence="9">
    <location>
        <begin position="365"/>
        <end position="380"/>
    </location>
</feature>
<dbReference type="GO" id="GO:0006412">
    <property type="term" value="P:translation"/>
    <property type="evidence" value="ECO:0007669"/>
    <property type="project" value="UniProtKB-KW"/>
</dbReference>
<comment type="catalytic activity">
    <reaction evidence="8">
        <text>L-glutamyl-tRNA(Gln) + L-glutamine + ATP + H2O = L-glutaminyl-tRNA(Gln) + L-glutamate + ADP + phosphate + H(+)</text>
        <dbReference type="Rhea" id="RHEA:17521"/>
        <dbReference type="Rhea" id="RHEA-COMP:9681"/>
        <dbReference type="Rhea" id="RHEA-COMP:9684"/>
        <dbReference type="ChEBI" id="CHEBI:15377"/>
        <dbReference type="ChEBI" id="CHEBI:15378"/>
        <dbReference type="ChEBI" id="CHEBI:29985"/>
        <dbReference type="ChEBI" id="CHEBI:30616"/>
        <dbReference type="ChEBI" id="CHEBI:43474"/>
        <dbReference type="ChEBI" id="CHEBI:58359"/>
        <dbReference type="ChEBI" id="CHEBI:78520"/>
        <dbReference type="ChEBI" id="CHEBI:78521"/>
        <dbReference type="ChEBI" id="CHEBI:456216"/>
    </reaction>
</comment>
<accession>A0A086QX47</accession>
<dbReference type="InterPro" id="IPR003789">
    <property type="entry name" value="Asn/Gln_tRNA_amidoTrase-B-like"/>
</dbReference>
<dbReference type="PANTHER" id="PTHR11659:SF0">
    <property type="entry name" value="GLUTAMYL-TRNA(GLN) AMIDOTRANSFERASE SUBUNIT B, MITOCHONDRIAL"/>
    <property type="match status" value="1"/>
</dbReference>
<evidence type="ECO:0000256" key="9">
    <source>
        <dbReference type="SAM" id="MobiDB-lite"/>
    </source>
</evidence>
<feature type="region of interest" description="Disordered" evidence="9">
    <location>
        <begin position="654"/>
        <end position="698"/>
    </location>
</feature>
<feature type="region of interest" description="Disordered" evidence="9">
    <location>
        <begin position="359"/>
        <end position="391"/>
    </location>
</feature>
<feature type="region of interest" description="Disordered" evidence="9">
    <location>
        <begin position="213"/>
        <end position="253"/>
    </location>
</feature>
<feature type="region of interest" description="Disordered" evidence="9">
    <location>
        <begin position="1"/>
        <end position="66"/>
    </location>
</feature>
<dbReference type="EMBL" id="AEXC02000366">
    <property type="protein sequence ID" value="KFH17179.1"/>
    <property type="molecule type" value="Genomic_DNA"/>
</dbReference>
<evidence type="ECO:0000313" key="11">
    <source>
        <dbReference type="EMBL" id="KFH17179.1"/>
    </source>
</evidence>
<sequence>SSSSSSSSSSSAQSTTASSSLSSSLAGSSPSSSASLHASSATPLASPSPRSCSASSNASCSSSSSSPATLRASSVSEEVPAVFASPHSSGVAAPVALRLRPNTAVCPVCLGEPGSLPSPSRAAVEAALKAALLLHCTDIPNVLEFDRKAYIYPDLGKNYQISQLRKPIGRNGYLTLPSSGKRIRIRGVHLEEDTGKLVQVRVTGDALEELTGCRGSILSPEERTEDGEAGSDGHDARPGGGGDERQTEARQERKEMVDTVTLLEMNRAGLPLVEIVTEPDVGSADEAVEFLRELRLLFRSAGIATCVMADGAMRCDVNVSLRERTTRTDFPRTEVKNVGSLRGVRKAVEFELLRQKSILHAKRPSPKETHGPHVAEKSGDEETGFSASSRKRQTNELEFDGVLEAQTRMWDDRRQQTLKMRSKFASQEYFPVRENLIPPIAISKEDIERLRQSLPESPSARQERYVTAMNLCPNAARVLVRDSELFPFFEAAVAAGASPVAAAAWLLNEVAGCRKRLSCSGEKDEGETKERLRDDEGEAASASAVGRERNEGRDKGAELETRLLAVSSLSSEATDAPERPRETAETSGKPRVRRPARRSDALPLKALKLTPEKLAEMLLLIERGALTHNAAKQLLPDLLLSWDGTVEALVAQRNLESGKRPGEETPASLPQEPLHDRLCSGDSDSVRQRASDAGNTLF</sequence>
<dbReference type="Proteomes" id="UP000028821">
    <property type="component" value="Unassembled WGS sequence"/>
</dbReference>
<feature type="compositionally biased region" description="Basic and acidic residues" evidence="9">
    <location>
        <begin position="546"/>
        <end position="561"/>
    </location>
</feature>
<dbReference type="AlphaFoldDB" id="A0A086QX47"/>
<evidence type="ECO:0000313" key="12">
    <source>
        <dbReference type="Proteomes" id="UP000028821"/>
    </source>
</evidence>
<dbReference type="InterPro" id="IPR017959">
    <property type="entry name" value="Asn/Gln-tRNA_amidoTrfase_suB/E"/>
</dbReference>
<dbReference type="Gene3D" id="1.10.150.380">
    <property type="entry name" value="GatB domain, N-terminal subdomain"/>
    <property type="match status" value="1"/>
</dbReference>
<evidence type="ECO:0000256" key="4">
    <source>
        <dbReference type="ARBA" id="ARBA00022840"/>
    </source>
</evidence>
<proteinExistence type="predicted"/>
<comment type="function">
    <text evidence="6">Allows the formation of correctly charged Asn-tRNA(Asn) or Gln-tRNA(Gln) through the transamidation of misacylated Asp-tRNA(Asn) or Glu-tRNA(Gln) in organisms which lack either or both of asparaginyl-tRNA or glutaminyl-tRNA synthetases. The reaction takes place in the presence of glutamine and ATP through an activated phospho-Asp-tRNA(Asn) or phospho-Glu-tRNA(Gln).</text>
</comment>
<evidence type="ECO:0000256" key="1">
    <source>
        <dbReference type="ARBA" id="ARBA00011123"/>
    </source>
</evidence>
<feature type="region of interest" description="Disordered" evidence="9">
    <location>
        <begin position="519"/>
        <end position="599"/>
    </location>
</feature>
<gene>
    <name evidence="11" type="ORF">TGMAS_233838</name>
</gene>
<keyword evidence="2" id="KW-0436">Ligase</keyword>
<evidence type="ECO:0000256" key="3">
    <source>
        <dbReference type="ARBA" id="ARBA00022741"/>
    </source>
</evidence>